<feature type="region of interest" description="Disordered" evidence="1">
    <location>
        <begin position="27"/>
        <end position="68"/>
    </location>
</feature>
<gene>
    <name evidence="2" type="ORF">TNCT_615671</name>
</gene>
<name>A0A8X6FMT6_TRICU</name>
<evidence type="ECO:0000256" key="1">
    <source>
        <dbReference type="SAM" id="MobiDB-lite"/>
    </source>
</evidence>
<accession>A0A8X6FMT6</accession>
<feature type="region of interest" description="Disordered" evidence="1">
    <location>
        <begin position="91"/>
        <end position="113"/>
    </location>
</feature>
<dbReference type="EMBL" id="BMAO01032743">
    <property type="protein sequence ID" value="GFQ84251.1"/>
    <property type="molecule type" value="Genomic_DNA"/>
</dbReference>
<organism evidence="2 3">
    <name type="scientific">Trichonephila clavata</name>
    <name type="common">Joro spider</name>
    <name type="synonym">Nephila clavata</name>
    <dbReference type="NCBI Taxonomy" id="2740835"/>
    <lineage>
        <taxon>Eukaryota</taxon>
        <taxon>Metazoa</taxon>
        <taxon>Ecdysozoa</taxon>
        <taxon>Arthropoda</taxon>
        <taxon>Chelicerata</taxon>
        <taxon>Arachnida</taxon>
        <taxon>Araneae</taxon>
        <taxon>Araneomorphae</taxon>
        <taxon>Entelegynae</taxon>
        <taxon>Araneoidea</taxon>
        <taxon>Nephilidae</taxon>
        <taxon>Trichonephila</taxon>
    </lineage>
</organism>
<dbReference type="Proteomes" id="UP000887116">
    <property type="component" value="Unassembled WGS sequence"/>
</dbReference>
<evidence type="ECO:0000313" key="3">
    <source>
        <dbReference type="Proteomes" id="UP000887116"/>
    </source>
</evidence>
<protein>
    <submittedName>
        <fullName evidence="2">Uncharacterized protein</fullName>
    </submittedName>
</protein>
<sequence>METFHIIHNCAQLYILKNRDPAFEKKRTKGQLTEVSRKRRTSKKVLNLNPQYYHGRTFNPPPPIKAEDPNWKFEEEQLFPQMAKMGMGTHLADGIRTSSNDPFARGEPFPSLT</sequence>
<proteinExistence type="predicted"/>
<evidence type="ECO:0000313" key="2">
    <source>
        <dbReference type="EMBL" id="GFQ84251.1"/>
    </source>
</evidence>
<reference evidence="2" key="1">
    <citation type="submission" date="2020-07" db="EMBL/GenBank/DDBJ databases">
        <title>Multicomponent nature underlies the extraordinary mechanical properties of spider dragline silk.</title>
        <authorList>
            <person name="Kono N."/>
            <person name="Nakamura H."/>
            <person name="Mori M."/>
            <person name="Yoshida Y."/>
            <person name="Ohtoshi R."/>
            <person name="Malay A.D."/>
            <person name="Moran D.A.P."/>
            <person name="Tomita M."/>
            <person name="Numata K."/>
            <person name="Arakawa K."/>
        </authorList>
    </citation>
    <scope>NUCLEOTIDE SEQUENCE</scope>
</reference>
<comment type="caution">
    <text evidence="2">The sequence shown here is derived from an EMBL/GenBank/DDBJ whole genome shotgun (WGS) entry which is preliminary data.</text>
</comment>
<dbReference type="AlphaFoldDB" id="A0A8X6FMT6"/>
<keyword evidence="3" id="KW-1185">Reference proteome</keyword>